<dbReference type="InterPro" id="IPR031424">
    <property type="entry name" value="QVR-like"/>
</dbReference>
<proteinExistence type="predicted"/>
<dbReference type="GO" id="GO:0030431">
    <property type="term" value="P:sleep"/>
    <property type="evidence" value="ECO:0007669"/>
    <property type="project" value="InterPro"/>
</dbReference>
<evidence type="ECO:0000313" key="4">
    <source>
        <dbReference type="Proteomes" id="UP000030764"/>
    </source>
</evidence>
<evidence type="ECO:0000313" key="3">
    <source>
        <dbReference type="EMBL" id="KFD47615.1"/>
    </source>
</evidence>
<dbReference type="PANTHER" id="PTHR38332">
    <property type="entry name" value="PROTEIN CBG11604"/>
    <property type="match status" value="1"/>
</dbReference>
<dbReference type="EMBL" id="KL363320">
    <property type="protein sequence ID" value="KFD47615.1"/>
    <property type="molecule type" value="Genomic_DNA"/>
</dbReference>
<organism evidence="3 4">
    <name type="scientific">Trichuris suis</name>
    <name type="common">pig whipworm</name>
    <dbReference type="NCBI Taxonomy" id="68888"/>
    <lineage>
        <taxon>Eukaryota</taxon>
        <taxon>Metazoa</taxon>
        <taxon>Ecdysozoa</taxon>
        <taxon>Nematoda</taxon>
        <taxon>Enoplea</taxon>
        <taxon>Dorylaimia</taxon>
        <taxon>Trichinellida</taxon>
        <taxon>Trichuridae</taxon>
        <taxon>Trichuris</taxon>
    </lineage>
</organism>
<reference evidence="3 4" key="1">
    <citation type="journal article" date="2014" name="Nat. Genet.">
        <title>Genome and transcriptome of the porcine whipworm Trichuris suis.</title>
        <authorList>
            <person name="Jex A.R."/>
            <person name="Nejsum P."/>
            <person name="Schwarz E.M."/>
            <person name="Hu L."/>
            <person name="Young N.D."/>
            <person name="Hall R.S."/>
            <person name="Korhonen P.K."/>
            <person name="Liao S."/>
            <person name="Thamsborg S."/>
            <person name="Xia J."/>
            <person name="Xu P."/>
            <person name="Wang S."/>
            <person name="Scheerlinck J.P."/>
            <person name="Hofmann A."/>
            <person name="Sternberg P.W."/>
            <person name="Wang J."/>
            <person name="Gasser R.B."/>
        </authorList>
    </citation>
    <scope>NUCLEOTIDE SEQUENCE [LARGE SCALE GENOMIC DNA]</scope>
    <source>
        <strain evidence="3">DCEP-RM93M</strain>
    </source>
</reference>
<dbReference type="AlphaFoldDB" id="A0A085LRL9"/>
<keyword evidence="1" id="KW-0732">Signal</keyword>
<dbReference type="Pfam" id="PF17064">
    <property type="entry name" value="QVR"/>
    <property type="match status" value="1"/>
</dbReference>
<dbReference type="GO" id="GO:0032222">
    <property type="term" value="P:regulation of synaptic transmission, cholinergic"/>
    <property type="evidence" value="ECO:0007669"/>
    <property type="project" value="InterPro"/>
</dbReference>
<evidence type="ECO:0000256" key="1">
    <source>
        <dbReference type="ARBA" id="ARBA00022729"/>
    </source>
</evidence>
<keyword evidence="4" id="KW-1185">Reference proteome</keyword>
<sequence>MVYPIGSPVRQQLLIYLLAVAALFRAALCLTCYLCSSVNHSDPYCEDTFNTDYVGVNYLQPECMAPRKDRRGYFPADHCIKVSGVSTVNSNYTVVVRTCAMDSGSLTADTEIVRMSHCGHFILDDHYFSGCVQTCDTDGCNAGRRRRIVGPLIIALPFALLLNQMAPLRCLQT</sequence>
<dbReference type="PANTHER" id="PTHR38332:SF1">
    <property type="entry name" value="RE49668P"/>
    <property type="match status" value="1"/>
</dbReference>
<dbReference type="Proteomes" id="UP000030764">
    <property type="component" value="Unassembled WGS sequence"/>
</dbReference>
<keyword evidence="2" id="KW-0325">Glycoprotein</keyword>
<protein>
    <recommendedName>
        <fullName evidence="5">Protein quiver</fullName>
    </recommendedName>
</protein>
<accession>A0A085LRL9</accession>
<evidence type="ECO:0008006" key="5">
    <source>
        <dbReference type="Google" id="ProtNLM"/>
    </source>
</evidence>
<evidence type="ECO:0000256" key="2">
    <source>
        <dbReference type="ARBA" id="ARBA00023180"/>
    </source>
</evidence>
<gene>
    <name evidence="3" type="ORF">M513_11534</name>
</gene>
<name>A0A085LRL9_9BILA</name>